<keyword evidence="1" id="KW-1133">Transmembrane helix</keyword>
<sequence>MTPRRTFQIIMDITMTAMLPVLMAYALVGETAHEWVGFAMFVLFIVHNILNRKWHQNLLKGRYSGIRILGTVINLLLFIIMFCLPVSGIMMSRHALVFLSVSSVATLARMMHILASYWGFVLMSVHLGLHWGMLMGVARKIIGIKQTSRSRTVILRVVTVLIAVYGIYAFMHREIGSYMLLQNQFVFFNFNEPLILFFADYLAIMGLFVCVGYYVSKLPHRINAFKRMLTKETAS</sequence>
<name>A0A0F7F8W0_PAEDU</name>
<protein>
    <submittedName>
        <fullName evidence="3">Membrane protein</fullName>
    </submittedName>
</protein>
<dbReference type="HOGENOM" id="CLU_076881_0_0_9"/>
<feature type="transmembrane region" description="Helical" evidence="1">
    <location>
        <begin position="194"/>
        <end position="216"/>
    </location>
</feature>
<accession>A0A0F7F8W0</accession>
<dbReference type="PATRIC" id="fig|1333534.5.peg.2129"/>
<dbReference type="EMBL" id="CP011114">
    <property type="protein sequence ID" value="AKG34812.1"/>
    <property type="molecule type" value="Genomic_DNA"/>
</dbReference>
<gene>
    <name evidence="3" type="ORF">VK70_09710</name>
</gene>
<feature type="transmembrane region" description="Helical" evidence="1">
    <location>
        <begin position="32"/>
        <end position="50"/>
    </location>
</feature>
<feature type="transmembrane region" description="Helical" evidence="1">
    <location>
        <begin position="153"/>
        <end position="171"/>
    </location>
</feature>
<feature type="transmembrane region" description="Helical" evidence="1">
    <location>
        <begin position="71"/>
        <end position="91"/>
    </location>
</feature>
<evidence type="ECO:0000313" key="4">
    <source>
        <dbReference type="Proteomes" id="UP000034189"/>
    </source>
</evidence>
<feature type="transmembrane region" description="Helical" evidence="1">
    <location>
        <begin position="111"/>
        <end position="132"/>
    </location>
</feature>
<dbReference type="AlphaFoldDB" id="A0A0F7F8W0"/>
<evidence type="ECO:0000259" key="2">
    <source>
        <dbReference type="Pfam" id="PF14358"/>
    </source>
</evidence>
<dbReference type="Proteomes" id="UP000034189">
    <property type="component" value="Chromosome"/>
</dbReference>
<evidence type="ECO:0000313" key="3">
    <source>
        <dbReference type="EMBL" id="AKG34812.1"/>
    </source>
</evidence>
<dbReference type="RefSeq" id="WP_025695621.1">
    <property type="nucleotide sequence ID" value="NZ_ASQQ01000344.1"/>
</dbReference>
<feature type="transmembrane region" description="Helical" evidence="1">
    <location>
        <begin position="7"/>
        <end position="26"/>
    </location>
</feature>
<keyword evidence="1" id="KW-0812">Transmembrane</keyword>
<organism evidence="3 4">
    <name type="scientific">Paenibacillus durus ATCC 35681</name>
    <dbReference type="NCBI Taxonomy" id="1333534"/>
    <lineage>
        <taxon>Bacteria</taxon>
        <taxon>Bacillati</taxon>
        <taxon>Bacillota</taxon>
        <taxon>Bacilli</taxon>
        <taxon>Bacillales</taxon>
        <taxon>Paenibacillaceae</taxon>
        <taxon>Paenibacillus</taxon>
    </lineage>
</organism>
<dbReference type="OrthoDB" id="9779183at2"/>
<dbReference type="InterPro" id="IPR025517">
    <property type="entry name" value="DUF4405"/>
</dbReference>
<reference evidence="3 4" key="1">
    <citation type="submission" date="2015-03" db="EMBL/GenBank/DDBJ databases">
        <authorList>
            <person name="Abdul Halim M."/>
        </authorList>
    </citation>
    <scope>NUCLEOTIDE SEQUENCE [LARGE SCALE GENOMIC DNA]</scope>
    <source>
        <strain evidence="3 4">ATCC 35681</strain>
    </source>
</reference>
<keyword evidence="1" id="KW-0472">Membrane</keyword>
<feature type="domain" description="Flavinylation-associated cytochrome" evidence="2">
    <location>
        <begin position="72"/>
        <end position="131"/>
    </location>
</feature>
<reference evidence="3 4" key="2">
    <citation type="journal article" date="2016" name="Genome Announc.">
        <title>Genome Sequence of a Gram-Positive Diazotroph, Paenibacillus durus Type Strain ATCC 35681.</title>
        <authorList>
            <person name="Halim M.A."/>
            <person name="Rahman A.Y."/>
            <person name="Sim K.S."/>
            <person name="Yam H.C."/>
            <person name="Rahim A.A."/>
            <person name="Ghazali A.H."/>
            <person name="Najimudin N."/>
        </authorList>
    </citation>
    <scope>NUCLEOTIDE SEQUENCE [LARGE SCALE GENOMIC DNA]</scope>
    <source>
        <strain evidence="3 4">ATCC 35681</strain>
    </source>
</reference>
<proteinExistence type="predicted"/>
<dbReference type="Pfam" id="PF14358">
    <property type="entry name" value="DUF4405"/>
    <property type="match status" value="1"/>
</dbReference>
<evidence type="ECO:0000256" key="1">
    <source>
        <dbReference type="SAM" id="Phobius"/>
    </source>
</evidence>